<dbReference type="Proteomes" id="UP000887540">
    <property type="component" value="Unplaced"/>
</dbReference>
<evidence type="ECO:0000313" key="3">
    <source>
        <dbReference type="WBParaSite" id="ACRNAN_scaffold7991.g28470.t1"/>
    </source>
</evidence>
<evidence type="ECO:0000313" key="2">
    <source>
        <dbReference type="Proteomes" id="UP000887540"/>
    </source>
</evidence>
<sequence length="94" mass="11093">MSKSQKGSKKLSYTLEEKFYVAEFQESEPMPQQHKVDLDEFIQPWVQLEICGETDRIEPIDYLNLDENIDAPMESDEQEEILEHDSLEELLDDE</sequence>
<dbReference type="AlphaFoldDB" id="A0A914EGT2"/>
<dbReference type="WBParaSite" id="ACRNAN_scaffold7991.g28470.t1">
    <property type="protein sequence ID" value="ACRNAN_scaffold7991.g28470.t1"/>
    <property type="gene ID" value="ACRNAN_scaffold7991.g28470"/>
</dbReference>
<name>A0A914EGT2_9BILA</name>
<reference evidence="3" key="1">
    <citation type="submission" date="2022-11" db="UniProtKB">
        <authorList>
            <consortium name="WormBaseParasite"/>
        </authorList>
    </citation>
    <scope>IDENTIFICATION</scope>
</reference>
<keyword evidence="2" id="KW-1185">Reference proteome</keyword>
<accession>A0A914EGT2</accession>
<organism evidence="2 3">
    <name type="scientific">Acrobeloides nanus</name>
    <dbReference type="NCBI Taxonomy" id="290746"/>
    <lineage>
        <taxon>Eukaryota</taxon>
        <taxon>Metazoa</taxon>
        <taxon>Ecdysozoa</taxon>
        <taxon>Nematoda</taxon>
        <taxon>Chromadorea</taxon>
        <taxon>Rhabditida</taxon>
        <taxon>Tylenchina</taxon>
        <taxon>Cephalobomorpha</taxon>
        <taxon>Cephaloboidea</taxon>
        <taxon>Cephalobidae</taxon>
        <taxon>Acrobeloides</taxon>
    </lineage>
</organism>
<evidence type="ECO:0000256" key="1">
    <source>
        <dbReference type="SAM" id="MobiDB-lite"/>
    </source>
</evidence>
<feature type="region of interest" description="Disordered" evidence="1">
    <location>
        <begin position="74"/>
        <end position="94"/>
    </location>
</feature>
<proteinExistence type="predicted"/>
<protein>
    <submittedName>
        <fullName evidence="3">Uncharacterized protein</fullName>
    </submittedName>
</protein>